<dbReference type="Proteomes" id="UP000332515">
    <property type="component" value="Unassembled WGS sequence"/>
</dbReference>
<dbReference type="SMART" id="SM00091">
    <property type="entry name" value="PAS"/>
    <property type="match status" value="3"/>
</dbReference>
<feature type="domain" description="PAS" evidence="1">
    <location>
        <begin position="16"/>
        <end position="82"/>
    </location>
</feature>
<evidence type="ECO:0000313" key="2">
    <source>
        <dbReference type="EMBL" id="MQT14825.1"/>
    </source>
</evidence>
<dbReference type="Gene3D" id="3.30.450.20">
    <property type="entry name" value="PAS domain"/>
    <property type="match status" value="3"/>
</dbReference>
<dbReference type="CDD" id="cd00130">
    <property type="entry name" value="PAS"/>
    <property type="match status" value="1"/>
</dbReference>
<dbReference type="AlphaFoldDB" id="A0A6A7Y802"/>
<evidence type="ECO:0000259" key="1">
    <source>
        <dbReference type="SMART" id="SM00091"/>
    </source>
</evidence>
<accession>A0A6A7Y802</accession>
<sequence length="389" mass="42859">MRSEGIDVSMRTRPAGWPQQMFADIDMPVDRIDASGQLTWVNSAQAALLQQPAAALIGAPLEAIYGASSAALVRRHLNLAEATSGPLLLWQQTAEGTELPVLCSLVPDADGGLVVLKQPAAGAAIGLEQEIRERVEILTEMIGEATDACWCIEFLLPVDITLPEDDIVDAIFSHPQRWRACNEAMARLYQLPPDLDFNHQPVARYFPRSDVNERMIRALIRAGYRLDRAAAVDHTHDGTELMVENDFRAAIRGDRLIRLWGTVRDIGAIRQREEALAARAEAMLDVLSAAPDPILVIAADGHLLAANPAVKHLWHWPVERLLDQPLGDRLDTDLIRRIAEENGEADIAIEGAGVWRLHAAILDGTRRRFVATARRARVRGAQKAREAAE</sequence>
<dbReference type="InterPro" id="IPR000014">
    <property type="entry name" value="PAS"/>
</dbReference>
<evidence type="ECO:0000313" key="3">
    <source>
        <dbReference type="Proteomes" id="UP000332515"/>
    </source>
</evidence>
<dbReference type="Pfam" id="PF08448">
    <property type="entry name" value="PAS_4"/>
    <property type="match status" value="1"/>
</dbReference>
<proteinExistence type="predicted"/>
<feature type="domain" description="PAS" evidence="1">
    <location>
        <begin position="157"/>
        <end position="224"/>
    </location>
</feature>
<dbReference type="EMBL" id="VWNA01000002">
    <property type="protein sequence ID" value="MQT14825.1"/>
    <property type="molecule type" value="Genomic_DNA"/>
</dbReference>
<protein>
    <submittedName>
        <fullName evidence="2">PAS domain-containing protein</fullName>
    </submittedName>
</protein>
<feature type="domain" description="PAS" evidence="1">
    <location>
        <begin position="281"/>
        <end position="347"/>
    </location>
</feature>
<organism evidence="2 3">
    <name type="scientific">Segnochrobactrum spirostomi</name>
    <dbReference type="NCBI Taxonomy" id="2608987"/>
    <lineage>
        <taxon>Bacteria</taxon>
        <taxon>Pseudomonadati</taxon>
        <taxon>Pseudomonadota</taxon>
        <taxon>Alphaproteobacteria</taxon>
        <taxon>Hyphomicrobiales</taxon>
        <taxon>Segnochrobactraceae</taxon>
        <taxon>Segnochrobactrum</taxon>
    </lineage>
</organism>
<dbReference type="InterPro" id="IPR035965">
    <property type="entry name" value="PAS-like_dom_sf"/>
</dbReference>
<dbReference type="InterPro" id="IPR013656">
    <property type="entry name" value="PAS_4"/>
</dbReference>
<keyword evidence="3" id="KW-1185">Reference proteome</keyword>
<dbReference type="SUPFAM" id="SSF55785">
    <property type="entry name" value="PYP-like sensor domain (PAS domain)"/>
    <property type="match status" value="3"/>
</dbReference>
<name>A0A6A7Y802_9HYPH</name>
<dbReference type="Pfam" id="PF13188">
    <property type="entry name" value="PAS_8"/>
    <property type="match status" value="1"/>
</dbReference>
<gene>
    <name evidence="2" type="ORF">F0357_19625</name>
</gene>
<reference evidence="2 3" key="1">
    <citation type="submission" date="2019-09" db="EMBL/GenBank/DDBJ databases">
        <title>Segnochrobactrum spirostomi gen. nov., sp. nov., isolated from the ciliate Spirostomum cf. yagiui and description of a novel family, Segnochrobactraceae fam. nov. within the order Rhizobiales of the class Alphaproteobacteria.</title>
        <authorList>
            <person name="Akter S."/>
            <person name="Shazib S.U.A."/>
            <person name="Shin M.K."/>
        </authorList>
    </citation>
    <scope>NUCLEOTIDE SEQUENCE [LARGE SCALE GENOMIC DNA]</scope>
    <source>
        <strain evidence="2 3">Sp-1</strain>
    </source>
</reference>
<comment type="caution">
    <text evidence="2">The sequence shown here is derived from an EMBL/GenBank/DDBJ whole genome shotgun (WGS) entry which is preliminary data.</text>
</comment>